<dbReference type="PANTHER" id="PTHR36154:SF1">
    <property type="entry name" value="DNA-BINDING TRANSCRIPTIONAL ACTIVATOR ALPA"/>
    <property type="match status" value="1"/>
</dbReference>
<dbReference type="STRING" id="115783.SAMN02745119_02781"/>
<evidence type="ECO:0000313" key="2">
    <source>
        <dbReference type="Proteomes" id="UP000190102"/>
    </source>
</evidence>
<dbReference type="PANTHER" id="PTHR36154">
    <property type="entry name" value="DNA-BINDING TRANSCRIPTIONAL ACTIVATOR ALPA"/>
    <property type="match status" value="1"/>
</dbReference>
<dbReference type="AlphaFoldDB" id="A0A1T4RBH5"/>
<protein>
    <submittedName>
        <fullName evidence="1">Transcriptional regulator, AlpA family</fullName>
    </submittedName>
</protein>
<dbReference type="SUPFAM" id="SSF46955">
    <property type="entry name" value="Putative DNA-binding domain"/>
    <property type="match status" value="1"/>
</dbReference>
<dbReference type="InterPro" id="IPR009061">
    <property type="entry name" value="DNA-bd_dom_put_sf"/>
</dbReference>
<dbReference type="EMBL" id="FUWR01000019">
    <property type="protein sequence ID" value="SKA13313.1"/>
    <property type="molecule type" value="Genomic_DNA"/>
</dbReference>
<dbReference type="Gene3D" id="1.10.238.160">
    <property type="match status" value="1"/>
</dbReference>
<dbReference type="Proteomes" id="UP000190102">
    <property type="component" value="Unassembled WGS sequence"/>
</dbReference>
<proteinExistence type="predicted"/>
<evidence type="ECO:0000313" key="1">
    <source>
        <dbReference type="EMBL" id="SKA13313.1"/>
    </source>
</evidence>
<name>A0A1T4RBH5_9BACT</name>
<dbReference type="Pfam" id="PF05930">
    <property type="entry name" value="Phage_AlpA"/>
    <property type="match status" value="1"/>
</dbReference>
<keyword evidence="2" id="KW-1185">Reference proteome</keyword>
<dbReference type="InterPro" id="IPR010260">
    <property type="entry name" value="AlpA"/>
</dbReference>
<reference evidence="2" key="1">
    <citation type="submission" date="2017-02" db="EMBL/GenBank/DDBJ databases">
        <authorList>
            <person name="Varghese N."/>
            <person name="Submissions S."/>
        </authorList>
    </citation>
    <scope>NUCLEOTIDE SEQUENCE [LARGE SCALE GENOMIC DNA]</scope>
    <source>
        <strain evidence="2">ATCC BAA-34</strain>
    </source>
</reference>
<dbReference type="InterPro" id="IPR052931">
    <property type="entry name" value="Prophage_regulatory_activator"/>
</dbReference>
<organism evidence="1 2">
    <name type="scientific">Trichlorobacter thiogenes</name>
    <dbReference type="NCBI Taxonomy" id="115783"/>
    <lineage>
        <taxon>Bacteria</taxon>
        <taxon>Pseudomonadati</taxon>
        <taxon>Thermodesulfobacteriota</taxon>
        <taxon>Desulfuromonadia</taxon>
        <taxon>Geobacterales</taxon>
        <taxon>Geobacteraceae</taxon>
        <taxon>Trichlorobacter</taxon>
    </lineage>
</organism>
<gene>
    <name evidence="1" type="ORF">SAMN02745119_02781</name>
</gene>
<sequence length="110" mass="12666">MRFELESSDIEAIASMVVGKLTNKFDELRQIAAKEHLGNKTLPLEDVKNLKPKSKVVSTNELLKLTGLSRSTIWRLEKEKSFPSRRSLSGKRVGWIRTEVDEWLATRKRL</sequence>
<accession>A0A1T4RBH5</accession>
<dbReference type="RefSeq" id="WP_208610594.1">
    <property type="nucleotide sequence ID" value="NZ_FUWR01000019.1"/>
</dbReference>